<dbReference type="RefSeq" id="WP_055262950.1">
    <property type="nucleotide sequence ID" value="NZ_CYXV01000009.1"/>
</dbReference>
<dbReference type="Proteomes" id="UP000095495">
    <property type="component" value="Unassembled WGS sequence"/>
</dbReference>
<feature type="transmembrane region" description="Helical" evidence="1">
    <location>
        <begin position="6"/>
        <end position="26"/>
    </location>
</feature>
<keyword evidence="1" id="KW-1133">Transmembrane helix</keyword>
<organism evidence="2 3">
    <name type="scientific">Roseburia faecis</name>
    <dbReference type="NCBI Taxonomy" id="301302"/>
    <lineage>
        <taxon>Bacteria</taxon>
        <taxon>Bacillati</taxon>
        <taxon>Bacillota</taxon>
        <taxon>Clostridia</taxon>
        <taxon>Lachnospirales</taxon>
        <taxon>Lachnospiraceae</taxon>
        <taxon>Roseburia</taxon>
    </lineage>
</organism>
<name>A0A173TI11_9FIRM</name>
<evidence type="ECO:0000313" key="2">
    <source>
        <dbReference type="EMBL" id="CUN02070.1"/>
    </source>
</evidence>
<evidence type="ECO:0000256" key="1">
    <source>
        <dbReference type="SAM" id="Phobius"/>
    </source>
</evidence>
<accession>A0A173TI11</accession>
<sequence length="102" mass="11248">MKKNRLFTVVGIVIALCIAIALYMFVSPKSTKNIPELSSIAQMEEAEVNQLIVGYSINQLIEVWGEPDISGNNEVRWQLNTTATLVVNTNNKGKVVICGILQ</sequence>
<protein>
    <submittedName>
        <fullName evidence="2">Uncharacterized protein</fullName>
    </submittedName>
</protein>
<proteinExistence type="predicted"/>
<dbReference type="EMBL" id="CYXV01000009">
    <property type="protein sequence ID" value="CUN02070.1"/>
    <property type="molecule type" value="Genomic_DNA"/>
</dbReference>
<gene>
    <name evidence="2" type="ORF">ERS852420_02177</name>
</gene>
<evidence type="ECO:0000313" key="3">
    <source>
        <dbReference type="Proteomes" id="UP000095495"/>
    </source>
</evidence>
<keyword evidence="1" id="KW-0812">Transmembrane</keyword>
<keyword evidence="1" id="KW-0472">Membrane</keyword>
<reference evidence="2 3" key="1">
    <citation type="submission" date="2015-09" db="EMBL/GenBank/DDBJ databases">
        <authorList>
            <consortium name="Pathogen Informatics"/>
        </authorList>
    </citation>
    <scope>NUCLEOTIDE SEQUENCE [LARGE SCALE GENOMIC DNA]</scope>
    <source>
        <strain evidence="2 3">2789STDY5608863</strain>
    </source>
</reference>
<dbReference type="AlphaFoldDB" id="A0A173TI11"/>